<evidence type="ECO:0000313" key="2">
    <source>
        <dbReference type="EMBL" id="GBG95894.1"/>
    </source>
</evidence>
<evidence type="ECO:0000256" key="1">
    <source>
        <dbReference type="SAM" id="MobiDB-lite"/>
    </source>
</evidence>
<sequence length="51" mass="5776">MGFKSHSSPRATKRKRGSKTTVRTYLEGSKGHFSFDKLDPLAVADYLNFLK</sequence>
<gene>
    <name evidence="2" type="ORF">LFYK43_23530</name>
</gene>
<dbReference type="Proteomes" id="UP000286848">
    <property type="component" value="Unassembled WGS sequence"/>
</dbReference>
<reference evidence="2 3" key="1">
    <citation type="journal article" date="2019" name="Int. J. Syst. Evol. Microbiol.">
        <title>Lactobacillus salitolerans sp. nov., a novel lactic acid bacterium isolated from spent mushroom substrates.</title>
        <authorList>
            <person name="Tohno M."/>
            <person name="Tanizawa Y."/>
            <person name="Kojima Y."/>
            <person name="Sakamoto M."/>
            <person name="Nakamura Y."/>
            <person name="Ohkuma M."/>
            <person name="Kobayashi H."/>
        </authorList>
    </citation>
    <scope>NUCLEOTIDE SEQUENCE [LARGE SCALE GENOMIC DNA]</scope>
    <source>
        <strain evidence="2 3">YK43</strain>
    </source>
</reference>
<keyword evidence="3" id="KW-1185">Reference proteome</keyword>
<feature type="compositionally biased region" description="Polar residues" evidence="1">
    <location>
        <begin position="1"/>
        <end position="10"/>
    </location>
</feature>
<evidence type="ECO:0000313" key="3">
    <source>
        <dbReference type="Proteomes" id="UP000286848"/>
    </source>
</evidence>
<name>A0A401IWH9_9LACO</name>
<feature type="region of interest" description="Disordered" evidence="1">
    <location>
        <begin position="1"/>
        <end position="22"/>
    </location>
</feature>
<dbReference type="AlphaFoldDB" id="A0A401IWH9"/>
<accession>A0A401IWH9</accession>
<dbReference type="EMBL" id="BFFP01000088">
    <property type="protein sequence ID" value="GBG95894.1"/>
    <property type="molecule type" value="Genomic_DNA"/>
</dbReference>
<comment type="caution">
    <text evidence="2">The sequence shown here is derived from an EMBL/GenBank/DDBJ whole genome shotgun (WGS) entry which is preliminary data.</text>
</comment>
<organism evidence="2 3">
    <name type="scientific">Ligilactobacillus salitolerans</name>
    <dbReference type="NCBI Taxonomy" id="1808352"/>
    <lineage>
        <taxon>Bacteria</taxon>
        <taxon>Bacillati</taxon>
        <taxon>Bacillota</taxon>
        <taxon>Bacilli</taxon>
        <taxon>Lactobacillales</taxon>
        <taxon>Lactobacillaceae</taxon>
        <taxon>Ligilactobacillus</taxon>
    </lineage>
</organism>
<protein>
    <submittedName>
        <fullName evidence="2">Uncharacterized protein</fullName>
    </submittedName>
</protein>
<proteinExistence type="predicted"/>